<reference evidence="1 2" key="1">
    <citation type="submission" date="2007-09" db="EMBL/GenBank/DDBJ databases">
        <title>Draft genome sequence of Eubacterium dolichum (DSM 3991).</title>
        <authorList>
            <person name="Sudarsanam P."/>
            <person name="Ley R."/>
            <person name="Guruge J."/>
            <person name="Turnbaugh P.J."/>
            <person name="Mahowald M."/>
            <person name="Liep D."/>
            <person name="Gordon J."/>
        </authorList>
    </citation>
    <scope>NUCLEOTIDE SEQUENCE [LARGE SCALE GENOMIC DNA]</scope>
    <source>
        <strain evidence="1 2">DSM 3991</strain>
    </source>
</reference>
<dbReference type="AlphaFoldDB" id="A8RAQ8"/>
<evidence type="ECO:0000313" key="2">
    <source>
        <dbReference type="Proteomes" id="UP000004090"/>
    </source>
</evidence>
<reference evidence="1 2" key="2">
    <citation type="submission" date="2007-09" db="EMBL/GenBank/DDBJ databases">
        <authorList>
            <person name="Fulton L."/>
            <person name="Clifton S."/>
            <person name="Fulton B."/>
            <person name="Xu J."/>
            <person name="Minx P."/>
            <person name="Pepin K.H."/>
            <person name="Johnson M."/>
            <person name="Thiruvilangam P."/>
            <person name="Bhonagiri V."/>
            <person name="Nash W.E."/>
            <person name="Mardis E.R."/>
            <person name="Wilson R.K."/>
        </authorList>
    </citation>
    <scope>NUCLEOTIDE SEQUENCE [LARGE SCALE GENOMIC DNA]</scope>
    <source>
        <strain evidence="1 2">DSM 3991</strain>
    </source>
</reference>
<name>A8RAQ8_9FIRM</name>
<comment type="caution">
    <text evidence="1">The sequence shown here is derived from an EMBL/GenBank/DDBJ whole genome shotgun (WGS) entry which is preliminary data.</text>
</comment>
<accession>A8RAQ8</accession>
<dbReference type="HOGENOM" id="CLU_182154_0_0_9"/>
<dbReference type="STRING" id="428127.EUBDOL_00883"/>
<proteinExistence type="predicted"/>
<gene>
    <name evidence="1" type="ORF">EUBDOL_00883</name>
</gene>
<dbReference type="Proteomes" id="UP000004090">
    <property type="component" value="Unassembled WGS sequence"/>
</dbReference>
<protein>
    <submittedName>
        <fullName evidence="1">Uncharacterized protein</fullName>
    </submittedName>
</protein>
<evidence type="ECO:0000313" key="1">
    <source>
        <dbReference type="EMBL" id="EDP11704.1"/>
    </source>
</evidence>
<organism evidence="1 2">
    <name type="scientific">Amedibacillus dolichus DSM 3991</name>
    <dbReference type="NCBI Taxonomy" id="428127"/>
    <lineage>
        <taxon>Bacteria</taxon>
        <taxon>Bacillati</taxon>
        <taxon>Bacillota</taxon>
        <taxon>Erysipelotrichia</taxon>
        <taxon>Erysipelotrichales</taxon>
        <taxon>Erysipelotrichaceae</taxon>
        <taxon>Amedibacillus</taxon>
    </lineage>
</organism>
<dbReference type="EMBL" id="ABAW02000018">
    <property type="protein sequence ID" value="EDP11704.1"/>
    <property type="molecule type" value="Genomic_DNA"/>
</dbReference>
<sequence length="98" mass="11395">MYDVLRDTVSNEHTIFNGGESMTENKQDFSYDKLFDEGEDLDKLIAEYLTQEEAEELKQAGFCKEQIAYVAKEKMKGEKQGKVIEKVLDILPWVMPPW</sequence>